<dbReference type="EMBL" id="AYER01000007">
    <property type="protein sequence ID" value="ESK38364.1"/>
    <property type="molecule type" value="Genomic_DNA"/>
</dbReference>
<organism evidence="2 3">
    <name type="scientific">Acinetobacter nectaris CIP 110549</name>
    <dbReference type="NCBI Taxonomy" id="1392540"/>
    <lineage>
        <taxon>Bacteria</taxon>
        <taxon>Pseudomonadati</taxon>
        <taxon>Pseudomonadota</taxon>
        <taxon>Gammaproteobacteria</taxon>
        <taxon>Moraxellales</taxon>
        <taxon>Moraxellaceae</taxon>
        <taxon>Acinetobacter</taxon>
    </lineage>
</organism>
<dbReference type="HOGENOM" id="CLU_072987_0_0_6"/>
<keyword evidence="3" id="KW-1185">Reference proteome</keyword>
<evidence type="ECO:0000313" key="3">
    <source>
        <dbReference type="Proteomes" id="UP000023785"/>
    </source>
</evidence>
<dbReference type="RefSeq" id="WP_023273521.1">
    <property type="nucleotide sequence ID" value="NZ_KI530734.1"/>
</dbReference>
<dbReference type="eggNOG" id="ENOG502Z9XM">
    <property type="taxonomic scope" value="Bacteria"/>
</dbReference>
<feature type="chain" id="PRO_5004710695" description="Selenocysteine synthase" evidence="1">
    <location>
        <begin position="27"/>
        <end position="313"/>
    </location>
</feature>
<dbReference type="STRING" id="1392540.P256_01898"/>
<feature type="signal peptide" evidence="1">
    <location>
        <begin position="1"/>
        <end position="26"/>
    </location>
</feature>
<protein>
    <recommendedName>
        <fullName evidence="4">Selenocysteine synthase</fullName>
    </recommendedName>
</protein>
<dbReference type="AlphaFoldDB" id="V2USQ8"/>
<gene>
    <name evidence="2" type="ORF">P256_01898</name>
</gene>
<dbReference type="OrthoDB" id="6646492at2"/>
<comment type="caution">
    <text evidence="2">The sequence shown here is derived from an EMBL/GenBank/DDBJ whole genome shotgun (WGS) entry which is preliminary data.</text>
</comment>
<sequence length="313" mass="36775">MLIRRHFFIYTCSSLALCTLSHTANASHFNLCLPSQHLITSKRLNTSRQHFRYQRYLHRKYKLDAVPFEDITQEAIPPLWFDPNSPIFAEQLLAVFGKTSLSLRLQNTEKKTTKKRTLGFQKKKSKISKKEKERLWVSEVFGEISKLLPFQNGMDIGSNSNSDVYVEVNAEKNWDLFANWKLDASQTFRYASQSKNYSETDFNFTQQRSDKDLASNQFSIVKSYAEEFTWSDKLFMQKKFLDNKSITYGIYTSGIYSKEKKDVELQSWGPYFGWRIPIWRNWVFLENDVSYYRDSTATDGYSFSSNIQLEATF</sequence>
<dbReference type="Proteomes" id="UP000023785">
    <property type="component" value="Unassembled WGS sequence"/>
</dbReference>
<dbReference type="PATRIC" id="fig|1392540.3.peg.1833"/>
<accession>V2USQ8</accession>
<reference evidence="2 3" key="1">
    <citation type="submission" date="2013-10" db="EMBL/GenBank/DDBJ databases">
        <title>The Genome Sequence of Acinetobacter nectaris CIP 110549.</title>
        <authorList>
            <consortium name="The Broad Institute Genomics Platform"/>
            <consortium name="The Broad Institute Genome Sequencing Center for Infectious Disease"/>
            <person name="Cerqueira G."/>
            <person name="Feldgarden M."/>
            <person name="Courvalin P."/>
            <person name="Grillot-Courvalin C."/>
            <person name="Clermont D."/>
            <person name="Rocha E."/>
            <person name="Yoon E.-J."/>
            <person name="Nemec A."/>
            <person name="Young S.K."/>
            <person name="Zeng Q."/>
            <person name="Gargeya S."/>
            <person name="Fitzgerald M."/>
            <person name="Abouelleil A."/>
            <person name="Alvarado L."/>
            <person name="Berlin A.M."/>
            <person name="Chapman S.B."/>
            <person name="Gainer-Dewar J."/>
            <person name="Goldberg J."/>
            <person name="Gnerre S."/>
            <person name="Griggs A."/>
            <person name="Gujja S."/>
            <person name="Hansen M."/>
            <person name="Howarth C."/>
            <person name="Imamovic A."/>
            <person name="Ireland A."/>
            <person name="Larimer J."/>
            <person name="McCowan C."/>
            <person name="Murphy C."/>
            <person name="Pearson M."/>
            <person name="Poon T.W."/>
            <person name="Priest M."/>
            <person name="Roberts A."/>
            <person name="Saif S."/>
            <person name="Shea T."/>
            <person name="Sykes S."/>
            <person name="Wortman J."/>
            <person name="Nusbaum C."/>
            <person name="Birren B."/>
        </authorList>
    </citation>
    <scope>NUCLEOTIDE SEQUENCE [LARGE SCALE GENOMIC DNA]</scope>
    <source>
        <strain evidence="2 3">CIP 110549</strain>
    </source>
</reference>
<keyword evidence="1" id="KW-0732">Signal</keyword>
<evidence type="ECO:0000313" key="2">
    <source>
        <dbReference type="EMBL" id="ESK38364.1"/>
    </source>
</evidence>
<proteinExistence type="predicted"/>
<evidence type="ECO:0008006" key="4">
    <source>
        <dbReference type="Google" id="ProtNLM"/>
    </source>
</evidence>
<evidence type="ECO:0000256" key="1">
    <source>
        <dbReference type="SAM" id="SignalP"/>
    </source>
</evidence>
<name>V2USQ8_9GAMM</name>